<dbReference type="RefSeq" id="WP_185980956.1">
    <property type="nucleotide sequence ID" value="NZ_CP060204.1"/>
</dbReference>
<evidence type="ECO:0000256" key="2">
    <source>
        <dbReference type="ARBA" id="ARBA00022741"/>
    </source>
</evidence>
<dbReference type="InterPro" id="IPR003439">
    <property type="entry name" value="ABC_transporter-like_ATP-bd"/>
</dbReference>
<dbReference type="InterPro" id="IPR027417">
    <property type="entry name" value="P-loop_NTPase"/>
</dbReference>
<dbReference type="PANTHER" id="PTHR42734:SF19">
    <property type="entry name" value="IRON COMPOUNDS ABC TRANSPORTER, ATP-BINDING PROTEIN"/>
    <property type="match status" value="1"/>
</dbReference>
<dbReference type="GO" id="GO:0005524">
    <property type="term" value="F:ATP binding"/>
    <property type="evidence" value="ECO:0007669"/>
    <property type="project" value="UniProtKB-KW"/>
</dbReference>
<dbReference type="PROSITE" id="PS00211">
    <property type="entry name" value="ABC_TRANSPORTER_1"/>
    <property type="match status" value="1"/>
</dbReference>
<name>A0A7G7VLS2_9FIRM</name>
<dbReference type="Pfam" id="PF00005">
    <property type="entry name" value="ABC_tran"/>
    <property type="match status" value="1"/>
</dbReference>
<evidence type="ECO:0000256" key="1">
    <source>
        <dbReference type="ARBA" id="ARBA00022448"/>
    </source>
</evidence>
<evidence type="ECO:0000259" key="4">
    <source>
        <dbReference type="PROSITE" id="PS50893"/>
    </source>
</evidence>
<keyword evidence="6" id="KW-1185">Reference proteome</keyword>
<dbReference type="GO" id="GO:0016887">
    <property type="term" value="F:ATP hydrolysis activity"/>
    <property type="evidence" value="ECO:0007669"/>
    <property type="project" value="InterPro"/>
</dbReference>
<keyword evidence="3 5" id="KW-0067">ATP-binding</keyword>
<protein>
    <submittedName>
        <fullName evidence="5">ABC transporter ATP-binding protein</fullName>
    </submittedName>
</protein>
<dbReference type="EMBL" id="CP060204">
    <property type="protein sequence ID" value="QNH55065.1"/>
    <property type="molecule type" value="Genomic_DNA"/>
</dbReference>
<sequence>MERAMLWLDDGSFRYRTDAPYIFEHISFSIKGGEVLALLGRNGVGKSTLLACLMGFQELTQGRIYTNGQNIYAMSPRERAREIAFVPQIISAESSFTVRDYVSFGATVRTGMFSAPSKADYAQTDAILEELGIAHIRDRQCRELSGGQRQLVAIGRALLQNTRLILMDEPTAALDVRNQVLVLQTIDSLRAKGYGVVFTTHLPEQALLLNSRVALCFGTHIDFYESVDEVRASHLEELYGTKLSLFHSDNVQRTVCVIPRL</sequence>
<feature type="domain" description="ABC transporter" evidence="4">
    <location>
        <begin position="6"/>
        <end position="243"/>
    </location>
</feature>
<evidence type="ECO:0000313" key="6">
    <source>
        <dbReference type="Proteomes" id="UP000515480"/>
    </source>
</evidence>
<dbReference type="InterPro" id="IPR050153">
    <property type="entry name" value="Metal_Ion_Import_ABC"/>
</dbReference>
<dbReference type="Gene3D" id="3.40.50.300">
    <property type="entry name" value="P-loop containing nucleotide triphosphate hydrolases"/>
    <property type="match status" value="1"/>
</dbReference>
<keyword evidence="1" id="KW-0813">Transport</keyword>
<evidence type="ECO:0000313" key="5">
    <source>
        <dbReference type="EMBL" id="QNH55065.1"/>
    </source>
</evidence>
<organism evidence="5 6">
    <name type="scientific">Selenomonas timonae</name>
    <dbReference type="NCBI Taxonomy" id="2754044"/>
    <lineage>
        <taxon>Bacteria</taxon>
        <taxon>Bacillati</taxon>
        <taxon>Bacillota</taxon>
        <taxon>Negativicutes</taxon>
        <taxon>Selenomonadales</taxon>
        <taxon>Selenomonadaceae</taxon>
        <taxon>Selenomonas</taxon>
    </lineage>
</organism>
<dbReference type="KEGG" id="stim:H1B31_03785"/>
<dbReference type="SUPFAM" id="SSF52540">
    <property type="entry name" value="P-loop containing nucleoside triphosphate hydrolases"/>
    <property type="match status" value="1"/>
</dbReference>
<proteinExistence type="predicted"/>
<dbReference type="InterPro" id="IPR017871">
    <property type="entry name" value="ABC_transporter-like_CS"/>
</dbReference>
<dbReference type="SMART" id="SM00382">
    <property type="entry name" value="AAA"/>
    <property type="match status" value="1"/>
</dbReference>
<gene>
    <name evidence="5" type="ORF">H1B31_03785</name>
</gene>
<accession>A0A7G7VLS2</accession>
<dbReference type="Proteomes" id="UP000515480">
    <property type="component" value="Chromosome"/>
</dbReference>
<dbReference type="PROSITE" id="PS50893">
    <property type="entry name" value="ABC_TRANSPORTER_2"/>
    <property type="match status" value="1"/>
</dbReference>
<dbReference type="PANTHER" id="PTHR42734">
    <property type="entry name" value="METAL TRANSPORT SYSTEM ATP-BINDING PROTEIN TM_0124-RELATED"/>
    <property type="match status" value="1"/>
</dbReference>
<dbReference type="AlphaFoldDB" id="A0A7G7VLS2"/>
<dbReference type="InterPro" id="IPR003593">
    <property type="entry name" value="AAA+_ATPase"/>
</dbReference>
<keyword evidence="2" id="KW-0547">Nucleotide-binding</keyword>
<evidence type="ECO:0000256" key="3">
    <source>
        <dbReference type="ARBA" id="ARBA00022840"/>
    </source>
</evidence>
<reference evidence="5 6" key="1">
    <citation type="submission" date="2020-07" db="EMBL/GenBank/DDBJ databases">
        <title>Complete genome and description of Selenomonas timonensis sp. nov., a new bacterium isolated from a gingivitis subject.</title>
        <authorList>
            <person name="Antezack A."/>
        </authorList>
    </citation>
    <scope>NUCLEOTIDE SEQUENCE [LARGE SCALE GENOMIC DNA]</scope>
    <source>
        <strain evidence="5 6">Marseille-Q3039</strain>
    </source>
</reference>